<evidence type="ECO:0000313" key="2">
    <source>
        <dbReference type="EMBL" id="KAL3279192.1"/>
    </source>
</evidence>
<proteinExistence type="predicted"/>
<sequence length="123" mass="13971">KINIENGFPASSIFLQNRNIFDEADFISPNVTDRPYENQVVEEPIIPLDEANINASSSEPSGEIAIFAGTSTSEPQLFSPEFVRPLPEAEPRKKKTCRRQSSKSRVLRDTPEKVRQVKRREKI</sequence>
<comment type="caution">
    <text evidence="2">The sequence shown here is derived from an EMBL/GenBank/DDBJ whole genome shotgun (WGS) entry which is preliminary data.</text>
</comment>
<evidence type="ECO:0000313" key="3">
    <source>
        <dbReference type="Proteomes" id="UP001516400"/>
    </source>
</evidence>
<feature type="region of interest" description="Disordered" evidence="1">
    <location>
        <begin position="54"/>
        <end position="123"/>
    </location>
</feature>
<reference evidence="2 3" key="1">
    <citation type="journal article" date="2021" name="BMC Biol.">
        <title>Horizontally acquired antibacterial genes associated with adaptive radiation of ladybird beetles.</title>
        <authorList>
            <person name="Li H.S."/>
            <person name="Tang X.F."/>
            <person name="Huang Y.H."/>
            <person name="Xu Z.Y."/>
            <person name="Chen M.L."/>
            <person name="Du X.Y."/>
            <person name="Qiu B.Y."/>
            <person name="Chen P.T."/>
            <person name="Zhang W."/>
            <person name="Slipinski A."/>
            <person name="Escalona H.E."/>
            <person name="Waterhouse R.M."/>
            <person name="Zwick A."/>
            <person name="Pang H."/>
        </authorList>
    </citation>
    <scope>NUCLEOTIDE SEQUENCE [LARGE SCALE GENOMIC DNA]</scope>
    <source>
        <strain evidence="2">SYSU2018</strain>
    </source>
</reference>
<dbReference type="Proteomes" id="UP001516400">
    <property type="component" value="Unassembled WGS sequence"/>
</dbReference>
<keyword evidence="3" id="KW-1185">Reference proteome</keyword>
<organism evidence="2 3">
    <name type="scientific">Cryptolaemus montrouzieri</name>
    <dbReference type="NCBI Taxonomy" id="559131"/>
    <lineage>
        <taxon>Eukaryota</taxon>
        <taxon>Metazoa</taxon>
        <taxon>Ecdysozoa</taxon>
        <taxon>Arthropoda</taxon>
        <taxon>Hexapoda</taxon>
        <taxon>Insecta</taxon>
        <taxon>Pterygota</taxon>
        <taxon>Neoptera</taxon>
        <taxon>Endopterygota</taxon>
        <taxon>Coleoptera</taxon>
        <taxon>Polyphaga</taxon>
        <taxon>Cucujiformia</taxon>
        <taxon>Coccinelloidea</taxon>
        <taxon>Coccinellidae</taxon>
        <taxon>Scymninae</taxon>
        <taxon>Scymnini</taxon>
        <taxon>Cryptolaemus</taxon>
    </lineage>
</organism>
<feature type="non-terminal residue" evidence="2">
    <location>
        <position position="1"/>
    </location>
</feature>
<dbReference type="EMBL" id="JABFTP020000124">
    <property type="protein sequence ID" value="KAL3279192.1"/>
    <property type="molecule type" value="Genomic_DNA"/>
</dbReference>
<feature type="compositionally biased region" description="Basic residues" evidence="1">
    <location>
        <begin position="92"/>
        <end position="102"/>
    </location>
</feature>
<evidence type="ECO:0000256" key="1">
    <source>
        <dbReference type="SAM" id="MobiDB-lite"/>
    </source>
</evidence>
<dbReference type="AlphaFoldDB" id="A0ABD2NL80"/>
<protein>
    <submittedName>
        <fullName evidence="2">Uncharacterized protein</fullName>
    </submittedName>
</protein>
<accession>A0ABD2NL80</accession>
<feature type="compositionally biased region" description="Basic and acidic residues" evidence="1">
    <location>
        <begin position="106"/>
        <end position="115"/>
    </location>
</feature>
<gene>
    <name evidence="2" type="ORF">HHI36_016705</name>
</gene>
<name>A0ABD2NL80_9CUCU</name>